<dbReference type="Gene3D" id="1.20.920.10">
    <property type="entry name" value="Bromodomain-like"/>
    <property type="match status" value="1"/>
</dbReference>
<dbReference type="RefSeq" id="XP_017779659.1">
    <property type="nucleotide sequence ID" value="XM_017924170.1"/>
</dbReference>
<keyword evidence="3" id="KW-0175">Coiled coil</keyword>
<feature type="region of interest" description="Disordered" evidence="4">
    <location>
        <begin position="450"/>
        <end position="484"/>
    </location>
</feature>
<dbReference type="PANTHER" id="PTHR15398">
    <property type="entry name" value="BROMODOMAIN-CONTAINING PROTEIN 8"/>
    <property type="match status" value="1"/>
</dbReference>
<feature type="compositionally biased region" description="Basic and acidic residues" evidence="4">
    <location>
        <begin position="835"/>
        <end position="848"/>
    </location>
</feature>
<dbReference type="InterPro" id="IPR037966">
    <property type="entry name" value="Brd8_Bromo_dom"/>
</dbReference>
<feature type="region of interest" description="Disordered" evidence="4">
    <location>
        <begin position="656"/>
        <end position="700"/>
    </location>
</feature>
<name>A0ABM1MYK9_NICVS</name>
<dbReference type="CDD" id="cd05507">
    <property type="entry name" value="Bromo_brd8_like"/>
    <property type="match status" value="1"/>
</dbReference>
<feature type="region of interest" description="Disordered" evidence="4">
    <location>
        <begin position="815"/>
        <end position="848"/>
    </location>
</feature>
<evidence type="ECO:0000256" key="1">
    <source>
        <dbReference type="ARBA" id="ARBA00023117"/>
    </source>
</evidence>
<dbReference type="InterPro" id="IPR001487">
    <property type="entry name" value="Bromodomain"/>
</dbReference>
<dbReference type="Pfam" id="PF00439">
    <property type="entry name" value="Bromodomain"/>
    <property type="match status" value="1"/>
</dbReference>
<dbReference type="PANTHER" id="PTHR15398:SF4">
    <property type="entry name" value="BROMODOMAIN-CONTAINING PROTEIN 8 ISOFORM X1"/>
    <property type="match status" value="1"/>
</dbReference>
<dbReference type="GeneID" id="108564960"/>
<evidence type="ECO:0000256" key="4">
    <source>
        <dbReference type="SAM" id="MobiDB-lite"/>
    </source>
</evidence>
<evidence type="ECO:0000256" key="2">
    <source>
        <dbReference type="PROSITE-ProRule" id="PRU00035"/>
    </source>
</evidence>
<feature type="compositionally biased region" description="Basic and acidic residues" evidence="4">
    <location>
        <begin position="553"/>
        <end position="567"/>
    </location>
</feature>
<proteinExistence type="predicted"/>
<reference evidence="7" key="1">
    <citation type="submission" date="2025-08" db="UniProtKB">
        <authorList>
            <consortium name="RefSeq"/>
        </authorList>
    </citation>
    <scope>IDENTIFICATION</scope>
    <source>
        <tissue evidence="7">Whole Larva</tissue>
    </source>
</reference>
<gene>
    <name evidence="7" type="primary">LOC108564960</name>
</gene>
<keyword evidence="1 2" id="KW-0103">Bromodomain</keyword>
<evidence type="ECO:0000313" key="7">
    <source>
        <dbReference type="RefSeq" id="XP_017779659.1"/>
    </source>
</evidence>
<dbReference type="PROSITE" id="PS50014">
    <property type="entry name" value="BROMODOMAIN_2"/>
    <property type="match status" value="1"/>
</dbReference>
<feature type="compositionally biased region" description="Basic and acidic residues" evidence="4">
    <location>
        <begin position="459"/>
        <end position="475"/>
    </location>
</feature>
<accession>A0ABM1MYK9</accession>
<feature type="coiled-coil region" evidence="3">
    <location>
        <begin position="99"/>
        <end position="133"/>
    </location>
</feature>
<dbReference type="SMART" id="SM00297">
    <property type="entry name" value="BROMO"/>
    <property type="match status" value="1"/>
</dbReference>
<feature type="domain" description="Bromo" evidence="5">
    <location>
        <begin position="721"/>
        <end position="791"/>
    </location>
</feature>
<feature type="coiled-coil region" evidence="3">
    <location>
        <begin position="365"/>
        <end position="396"/>
    </location>
</feature>
<dbReference type="SUPFAM" id="SSF47370">
    <property type="entry name" value="Bromodomain"/>
    <property type="match status" value="1"/>
</dbReference>
<dbReference type="Proteomes" id="UP000695000">
    <property type="component" value="Unplaced"/>
</dbReference>
<evidence type="ECO:0000256" key="3">
    <source>
        <dbReference type="SAM" id="Coils"/>
    </source>
</evidence>
<organism evidence="6 7">
    <name type="scientific">Nicrophorus vespilloides</name>
    <name type="common">Boreal carrion beetle</name>
    <dbReference type="NCBI Taxonomy" id="110193"/>
    <lineage>
        <taxon>Eukaryota</taxon>
        <taxon>Metazoa</taxon>
        <taxon>Ecdysozoa</taxon>
        <taxon>Arthropoda</taxon>
        <taxon>Hexapoda</taxon>
        <taxon>Insecta</taxon>
        <taxon>Pterygota</taxon>
        <taxon>Neoptera</taxon>
        <taxon>Endopterygota</taxon>
        <taxon>Coleoptera</taxon>
        <taxon>Polyphaga</taxon>
        <taxon>Staphyliniformia</taxon>
        <taxon>Silphidae</taxon>
        <taxon>Nicrophorinae</taxon>
        <taxon>Nicrophorus</taxon>
    </lineage>
</organism>
<dbReference type="InterPro" id="IPR036427">
    <property type="entry name" value="Bromodomain-like_sf"/>
</dbReference>
<feature type="compositionally biased region" description="Polar residues" evidence="4">
    <location>
        <begin position="681"/>
        <end position="698"/>
    </location>
</feature>
<keyword evidence="6" id="KW-1185">Reference proteome</keyword>
<evidence type="ECO:0000313" key="6">
    <source>
        <dbReference type="Proteomes" id="UP000695000"/>
    </source>
</evidence>
<feature type="region of interest" description="Disordered" evidence="4">
    <location>
        <begin position="522"/>
        <end position="580"/>
    </location>
</feature>
<dbReference type="PRINTS" id="PR00503">
    <property type="entry name" value="BROMODOMAIN"/>
</dbReference>
<evidence type="ECO:0000259" key="5">
    <source>
        <dbReference type="PROSITE" id="PS50014"/>
    </source>
</evidence>
<sequence>MASIQERLQRIREPLDKWSTREQLCLAFAVARAGDQNWMSVSRSLKPFGEPSRPTDWFHQKNCAAQYGALLENVETPKRKKRTSGAETPIETAGENILRRLMTERKSELKKLLEEEKSEYLKLQEEMAILKSGTLTEEQLDVMCKQIDEEEQQKEKESLAHSQWLKERELRKQEIERTWRPAVKIQSPATGVKRKVSESFDQVEVEHVEERPAPQTPTQMTEPPKPALSPLLTSLLKSPSHAQNATSILHSAITNHRPINSNTNPTIASLLNCSASVPVSPGIQQLVTTAISQEPQITTSSVKDTISDLLDETDQLPNLKVEDLESTILSGDDPLPEIKNEEVDVIISDLIENADIVTDPEQHLLEGNDDIITHLENELEELVNKEKAAVAEAAAKAESISAEKLLKEKELPQIDPFEFQEDPVIYEPTKQSSIKQIIQTAKIDEIIDTSEQENSQILHETEIKKEQSEESKTESPEENVPGSVEIVEVVVMEDEEIGKKFNKSQIDENIVYNSKIIDDEKLSVKDEPTESSEEEKTIKDDILSEATSESLDMEIKQESSDGNKDTTNDEDETLSRRNTFTPEYSDIFDDMNIEVTKIDKTGKAKRDYSRTKKKEDTDFDILLAVEQAANLEEDSLSEKEDDKKSIDLLKGKLKIDNDRSNSPWTEEEENSGMRTRRRYSTPATPSDSVPNSPASSTAYVEDDRDYKNWKKSIMLVYSRLATHKYSSLFSKPITNEQAPGYHNVVKRPMDFQTLRKNIESGTIRSTTEFQRDVLLMFNNAIMYNKTNDTVYKMALEMQQEGMEQIRILLQVQAETVPSRRETRLSEGPSSKRKRGNEDNTRNKKKKDE</sequence>
<protein>
    <submittedName>
        <fullName evidence="7">Bromodomain-containing protein 8-like</fullName>
    </submittedName>
</protein>
<feature type="compositionally biased region" description="Basic and acidic residues" evidence="4">
    <location>
        <begin position="522"/>
        <end position="542"/>
    </location>
</feature>